<dbReference type="InterPro" id="IPR050268">
    <property type="entry name" value="NADH-dep_flavin_reductase"/>
</dbReference>
<proteinExistence type="predicted"/>
<dbReference type="EMBL" id="RHFN01000011">
    <property type="protein sequence ID" value="ROU13791.1"/>
    <property type="molecule type" value="Genomic_DNA"/>
</dbReference>
<keyword evidence="1" id="KW-0285">Flavoprotein</keyword>
<dbReference type="Pfam" id="PF01613">
    <property type="entry name" value="Flavin_Reduct"/>
    <property type="match status" value="1"/>
</dbReference>
<dbReference type="RefSeq" id="WP_123651471.1">
    <property type="nucleotide sequence ID" value="NZ_RHFN01000011.1"/>
</dbReference>
<evidence type="ECO:0000256" key="2">
    <source>
        <dbReference type="ARBA" id="ARBA00022643"/>
    </source>
</evidence>
<keyword evidence="2" id="KW-0288">FMN</keyword>
<protein>
    <submittedName>
        <fullName evidence="5">Flavin reductase</fullName>
    </submittedName>
</protein>
<dbReference type="AlphaFoldDB" id="A0A3N2S2G5"/>
<evidence type="ECO:0000313" key="6">
    <source>
        <dbReference type="Proteomes" id="UP000268051"/>
    </source>
</evidence>
<dbReference type="Proteomes" id="UP000268051">
    <property type="component" value="Unassembled WGS sequence"/>
</dbReference>
<evidence type="ECO:0000313" key="5">
    <source>
        <dbReference type="EMBL" id="ROU13791.1"/>
    </source>
</evidence>
<dbReference type="SMART" id="SM00903">
    <property type="entry name" value="Flavin_Reduct"/>
    <property type="match status" value="1"/>
</dbReference>
<dbReference type="InterPro" id="IPR002563">
    <property type="entry name" value="Flavin_Rdtase-like_dom"/>
</dbReference>
<evidence type="ECO:0000256" key="1">
    <source>
        <dbReference type="ARBA" id="ARBA00022630"/>
    </source>
</evidence>
<dbReference type="InterPro" id="IPR012349">
    <property type="entry name" value="Split_barrel_FMN-bd"/>
</dbReference>
<dbReference type="PANTHER" id="PTHR30466:SF1">
    <property type="entry name" value="FMN REDUCTASE (NADH) RUTF"/>
    <property type="match status" value="1"/>
</dbReference>
<dbReference type="GO" id="GO:0006208">
    <property type="term" value="P:pyrimidine nucleobase catabolic process"/>
    <property type="evidence" value="ECO:0007669"/>
    <property type="project" value="TreeGrafter"/>
</dbReference>
<accession>A0A3N2S2G5</accession>
<gene>
    <name evidence="5" type="ORF">EB837_12785</name>
</gene>
<keyword evidence="3" id="KW-0560">Oxidoreductase</keyword>
<comment type="caution">
    <text evidence="5">The sequence shown here is derived from an EMBL/GenBank/DDBJ whole genome shotgun (WGS) entry which is preliminary data.</text>
</comment>
<sequence>MTLQTEFRNAMAQLGSAVSVITTDGPAGKFGFTASAVCSVTDQPPTLLVCMNRNSFAHAHFKQNGALCVNVLSSDHLALSGIFANASLRSEERFCHDSWLVMASGAPVLSSAVASFDCVIDDCHEVGSHSVFYCRVQAIRVSEQPRGLVYFNRRYHTVGCDVEA</sequence>
<feature type="domain" description="Flavin reductase like" evidence="4">
    <location>
        <begin position="11"/>
        <end position="157"/>
    </location>
</feature>
<name>A0A3N2S2G5_9ENTR</name>
<organism evidence="5 6">
    <name type="scientific">Kluyvera ascorbata</name>
    <dbReference type="NCBI Taxonomy" id="51288"/>
    <lineage>
        <taxon>Bacteria</taxon>
        <taxon>Pseudomonadati</taxon>
        <taxon>Pseudomonadota</taxon>
        <taxon>Gammaproteobacteria</taxon>
        <taxon>Enterobacterales</taxon>
        <taxon>Enterobacteriaceae</taxon>
        <taxon>Kluyvera</taxon>
    </lineage>
</organism>
<dbReference type="GO" id="GO:0042602">
    <property type="term" value="F:riboflavin reductase (NADPH) activity"/>
    <property type="evidence" value="ECO:0007669"/>
    <property type="project" value="TreeGrafter"/>
</dbReference>
<dbReference type="PANTHER" id="PTHR30466">
    <property type="entry name" value="FLAVIN REDUCTASE"/>
    <property type="match status" value="1"/>
</dbReference>
<evidence type="ECO:0000256" key="3">
    <source>
        <dbReference type="ARBA" id="ARBA00023002"/>
    </source>
</evidence>
<dbReference type="OrthoDB" id="6401628at2"/>
<evidence type="ECO:0000259" key="4">
    <source>
        <dbReference type="SMART" id="SM00903"/>
    </source>
</evidence>
<dbReference type="SUPFAM" id="SSF50475">
    <property type="entry name" value="FMN-binding split barrel"/>
    <property type="match status" value="1"/>
</dbReference>
<dbReference type="GO" id="GO:0010181">
    <property type="term" value="F:FMN binding"/>
    <property type="evidence" value="ECO:0007669"/>
    <property type="project" value="InterPro"/>
</dbReference>
<reference evidence="5 6" key="1">
    <citation type="submission" date="2018-10" db="EMBL/GenBank/DDBJ databases">
        <title>Horizontal transference of carbapenem resistance between Klebsiella pneumoniae and Kluyvera ascorbata during abdominal infection: a case report.</title>
        <authorList>
            <person name="Raro O.H.F."/>
            <person name="Lima-Morales D."/>
            <person name="Barth A.L."/>
            <person name="Paim T.G.S."/>
            <person name="Mott M.P."/>
            <person name="Riche C.V.W."/>
            <person name="Teixeira U.F."/>
            <person name="Waechter F."/>
            <person name="Dias C.A.G."/>
        </authorList>
    </citation>
    <scope>NUCLEOTIDE SEQUENCE [LARGE SCALE GENOMIC DNA]</scope>
    <source>
        <strain evidence="5 6">OT2</strain>
    </source>
</reference>
<dbReference type="Gene3D" id="2.30.110.10">
    <property type="entry name" value="Electron Transport, Fmn-binding Protein, Chain A"/>
    <property type="match status" value="1"/>
</dbReference>